<keyword evidence="2" id="KW-1185">Reference proteome</keyword>
<gene>
    <name evidence="1" type="ORF">CmeUKMEL1_16935</name>
</gene>
<protein>
    <submittedName>
        <fullName evidence="1">Uncharacterized protein</fullName>
    </submittedName>
</protein>
<comment type="caution">
    <text evidence="1">The sequence shown here is derived from an EMBL/GenBank/DDBJ whole genome shotgun (WGS) entry which is preliminary data.</text>
</comment>
<sequence length="187" mass="21531">MYESTNIRLQREVRLSISPEKYPEKRKISEEIQTENIELQTDWNTKCCCTSRVKFSDMDIQEDVTIEGEGNSGGQIIDEIANVISNYRRDSVLNTISEFEKKLLTIGMAEESSPENSDTEGSEYGELNMRRHSELAFKPLVLNAVENRRATAPDNMKRKIIDQLKIKINEDNTEELRSNQIPTNNEI</sequence>
<dbReference type="AlphaFoldDB" id="A0A2P4Z5N3"/>
<evidence type="ECO:0000313" key="2">
    <source>
        <dbReference type="Proteomes" id="UP000236928"/>
    </source>
</evidence>
<evidence type="ECO:0000313" key="1">
    <source>
        <dbReference type="EMBL" id="POM85341.1"/>
    </source>
</evidence>
<dbReference type="VEuPathDB" id="CryptoDB:CmeUKMEL1_16935"/>
<proteinExistence type="predicted"/>
<accession>A0A2P4Z5N3</accession>
<name>A0A2P4Z5N3_9CRYT</name>
<reference evidence="1 2" key="1">
    <citation type="submission" date="2014-04" db="EMBL/GenBank/DDBJ databases">
        <title>Comparative Genomics of Cryptosporidium Species.</title>
        <authorList>
            <person name="Silva J.C."/>
            <person name="Su Q."/>
            <person name="Chalmers R."/>
            <person name="Chibucos M.C."/>
            <person name="Elwin K."/>
            <person name="Godinez A."/>
            <person name="Guo F."/>
            <person name="Huynh K."/>
            <person name="Orvis J."/>
            <person name="Ott S."/>
            <person name="Sadzewicz L."/>
            <person name="Sengamalay N."/>
            <person name="Shetty A."/>
            <person name="Sun M."/>
            <person name="Tallon L."/>
            <person name="Xiao L."/>
            <person name="Zhang H."/>
            <person name="Fraser C.M."/>
            <person name="Zhu G."/>
            <person name="Kissinger J."/>
            <person name="Widmer G."/>
        </authorList>
    </citation>
    <scope>NUCLEOTIDE SEQUENCE [LARGE SCALE GENOMIC DNA]</scope>
    <source>
        <strain evidence="1 2">UKMEL1</strain>
    </source>
</reference>
<dbReference type="Proteomes" id="UP000236928">
    <property type="component" value="Unassembled WGS sequence"/>
</dbReference>
<organism evidence="1 2">
    <name type="scientific">Cryptosporidium meleagridis</name>
    <dbReference type="NCBI Taxonomy" id="93969"/>
    <lineage>
        <taxon>Eukaryota</taxon>
        <taxon>Sar</taxon>
        <taxon>Alveolata</taxon>
        <taxon>Apicomplexa</taxon>
        <taxon>Conoidasida</taxon>
        <taxon>Coccidia</taxon>
        <taxon>Eucoccidiorida</taxon>
        <taxon>Eimeriorina</taxon>
        <taxon>Cryptosporidiidae</taxon>
        <taxon>Cryptosporidium</taxon>
    </lineage>
</organism>
<dbReference type="EMBL" id="JIBK01000050">
    <property type="protein sequence ID" value="POM85341.1"/>
    <property type="molecule type" value="Genomic_DNA"/>
</dbReference>
<dbReference type="OrthoDB" id="337694at2759"/>